<reference evidence="2" key="1">
    <citation type="submission" date="2019-12" db="EMBL/GenBank/DDBJ databases">
        <title>Clostridiaceae gen. nov. sp. nov., isolated from sediment in Xinjiang, China.</title>
        <authorList>
            <person name="Zhang R."/>
        </authorList>
    </citation>
    <scope>NUCLEOTIDE SEQUENCE</scope>
    <source>
        <strain evidence="2">D2Q-11</strain>
    </source>
</reference>
<dbReference type="InterPro" id="IPR017259">
    <property type="entry name" value="UCP037672"/>
</dbReference>
<evidence type="ECO:0000313" key="2">
    <source>
        <dbReference type="EMBL" id="MBS4537030.1"/>
    </source>
</evidence>
<keyword evidence="3" id="KW-1185">Reference proteome</keyword>
<sequence>MTISILLGILLIGIGLCVHVFKMYWLISGYNMLTEKRKKYIDIDKITRAIGIFLYSLGLFTMVLAFYNSFLILILYVLYTILGGIYLTIFYEKNDKFKREIKDTKINLRETP</sequence>
<dbReference type="RefSeq" id="WP_203364960.1">
    <property type="nucleotide sequence ID" value="NZ_WSFT01000009.1"/>
</dbReference>
<evidence type="ECO:0000256" key="1">
    <source>
        <dbReference type="SAM" id="Phobius"/>
    </source>
</evidence>
<feature type="transmembrane region" description="Helical" evidence="1">
    <location>
        <begin position="46"/>
        <end position="67"/>
    </location>
</feature>
<protein>
    <submittedName>
        <fullName evidence="2">DUF3784 domain-containing protein</fullName>
    </submittedName>
</protein>
<dbReference type="Proteomes" id="UP000724672">
    <property type="component" value="Unassembled WGS sequence"/>
</dbReference>
<evidence type="ECO:0000313" key="3">
    <source>
        <dbReference type="Proteomes" id="UP000724672"/>
    </source>
</evidence>
<keyword evidence="1" id="KW-0812">Transmembrane</keyword>
<feature type="transmembrane region" description="Helical" evidence="1">
    <location>
        <begin position="6"/>
        <end position="25"/>
    </location>
</feature>
<proteinExistence type="predicted"/>
<keyword evidence="1" id="KW-1133">Transmembrane helix</keyword>
<feature type="transmembrane region" description="Helical" evidence="1">
    <location>
        <begin position="73"/>
        <end position="91"/>
    </location>
</feature>
<name>A0A942USB3_9FIRM</name>
<dbReference type="EMBL" id="WSFT01000009">
    <property type="protein sequence ID" value="MBS4537030.1"/>
    <property type="molecule type" value="Genomic_DNA"/>
</dbReference>
<gene>
    <name evidence="2" type="ORF">GOQ27_01065</name>
</gene>
<dbReference type="AlphaFoldDB" id="A0A942USB3"/>
<comment type="caution">
    <text evidence="2">The sequence shown here is derived from an EMBL/GenBank/DDBJ whole genome shotgun (WGS) entry which is preliminary data.</text>
</comment>
<organism evidence="2 3">
    <name type="scientific">Anaeromonas frigoriresistens</name>
    <dbReference type="NCBI Taxonomy" id="2683708"/>
    <lineage>
        <taxon>Bacteria</taxon>
        <taxon>Bacillati</taxon>
        <taxon>Bacillota</taxon>
        <taxon>Tissierellia</taxon>
        <taxon>Tissierellales</taxon>
        <taxon>Thermohalobacteraceae</taxon>
        <taxon>Anaeromonas</taxon>
    </lineage>
</organism>
<accession>A0A942USB3</accession>
<dbReference type="Pfam" id="PF12650">
    <property type="entry name" value="DUF3784"/>
    <property type="match status" value="1"/>
</dbReference>
<keyword evidence="1" id="KW-0472">Membrane</keyword>